<keyword evidence="2" id="KW-1133">Transmembrane helix</keyword>
<name>A0A1V9ZFY9_9STRA</name>
<feature type="domain" description="SAC" evidence="3">
    <location>
        <begin position="148"/>
        <end position="560"/>
    </location>
</feature>
<evidence type="ECO:0000256" key="1">
    <source>
        <dbReference type="SAM" id="MobiDB-lite"/>
    </source>
</evidence>
<organism evidence="4 5">
    <name type="scientific">Thraustotheca clavata</name>
    <dbReference type="NCBI Taxonomy" id="74557"/>
    <lineage>
        <taxon>Eukaryota</taxon>
        <taxon>Sar</taxon>
        <taxon>Stramenopiles</taxon>
        <taxon>Oomycota</taxon>
        <taxon>Saprolegniomycetes</taxon>
        <taxon>Saprolegniales</taxon>
        <taxon>Achlyaceae</taxon>
        <taxon>Thraustotheca</taxon>
    </lineage>
</organism>
<dbReference type="PANTHER" id="PTHR45662">
    <property type="entry name" value="PHOSPHATIDYLINOSITIDE PHOSPHATASE SAC1"/>
    <property type="match status" value="1"/>
</dbReference>
<protein>
    <submittedName>
        <fullName evidence="4">Phosphatidylinositide phosphatase SAC1</fullName>
    </submittedName>
</protein>
<dbReference type="EMBL" id="JNBS01001937">
    <property type="protein sequence ID" value="OQR96909.1"/>
    <property type="molecule type" value="Genomic_DNA"/>
</dbReference>
<feature type="transmembrane region" description="Helical" evidence="2">
    <location>
        <begin position="663"/>
        <end position="679"/>
    </location>
</feature>
<keyword evidence="5" id="KW-1185">Reference proteome</keyword>
<dbReference type="GO" id="GO:0005783">
    <property type="term" value="C:endoplasmic reticulum"/>
    <property type="evidence" value="ECO:0007669"/>
    <property type="project" value="TreeGrafter"/>
</dbReference>
<dbReference type="Pfam" id="PF02383">
    <property type="entry name" value="Syja_N"/>
    <property type="match status" value="1"/>
</dbReference>
<evidence type="ECO:0000256" key="2">
    <source>
        <dbReference type="SAM" id="Phobius"/>
    </source>
</evidence>
<dbReference type="GO" id="GO:0046856">
    <property type="term" value="P:phosphatidylinositol dephosphorylation"/>
    <property type="evidence" value="ECO:0007669"/>
    <property type="project" value="TreeGrafter"/>
</dbReference>
<dbReference type="AlphaFoldDB" id="A0A1V9ZFY9"/>
<dbReference type="Proteomes" id="UP000243217">
    <property type="component" value="Unassembled WGS sequence"/>
</dbReference>
<evidence type="ECO:0000259" key="3">
    <source>
        <dbReference type="PROSITE" id="PS50275"/>
    </source>
</evidence>
<dbReference type="PROSITE" id="PS50275">
    <property type="entry name" value="SAC"/>
    <property type="match status" value="1"/>
</dbReference>
<reference evidence="4 5" key="1">
    <citation type="journal article" date="2014" name="Genome Biol. Evol.">
        <title>The secreted proteins of Achlya hypogyna and Thraustotheca clavata identify the ancestral oomycete secretome and reveal gene acquisitions by horizontal gene transfer.</title>
        <authorList>
            <person name="Misner I."/>
            <person name="Blouin N."/>
            <person name="Leonard G."/>
            <person name="Richards T.A."/>
            <person name="Lane C.E."/>
        </authorList>
    </citation>
    <scope>NUCLEOTIDE SEQUENCE [LARGE SCALE GENOMIC DNA]</scope>
    <source>
        <strain evidence="4 5">ATCC 34112</strain>
    </source>
</reference>
<evidence type="ECO:0000313" key="4">
    <source>
        <dbReference type="EMBL" id="OQR96909.1"/>
    </source>
</evidence>
<comment type="caution">
    <text evidence="4">The sequence shown here is derived from an EMBL/GenBank/DDBJ whole genome shotgun (WGS) entry which is preliminary data.</text>
</comment>
<dbReference type="OrthoDB" id="405996at2759"/>
<gene>
    <name evidence="4" type="ORF">THRCLA_07122</name>
</gene>
<keyword evidence="2" id="KW-0472">Membrane</keyword>
<feature type="transmembrane region" description="Helical" evidence="2">
    <location>
        <begin position="629"/>
        <end position="651"/>
    </location>
</feature>
<dbReference type="STRING" id="74557.A0A1V9ZFY9"/>
<sequence length="708" mass="80283">MSMFRVHRKANVLLVEDCRKGESSWLKVSIPIVRPTSPEPARSGQKPASSTSPYQGIVDLEEVARVPDDTDSPPIPVDAIYGVYNLLSGPHMAFMKKSRVVGKGPGGEVLYQMMELEFLPVSETLHRQFNSSASKQEKKDEAIYLNMLVTIGKTQMFYYSFEYHLTLSAQRRFGTTPLKLPMHLRADETFFWNKPVLEPFFRSQHKLDKWIVPVINGYVKVMPNIRLGPDAPSFDFFFFTRRSWHRVGTRFNVRGVDKDGHTANFAETEMLMRRPDGSVCSYVQIRGSIPLYWDQMVTLKYMPRTRYAYSSTESIVDWNELAFRAHFDQIIAKYGHITVINLIDKTGKSATVRDQAQLGSAFQKYSKKYNAQQADGSSPSSSGVDEQIERSDRSSFIGEQNSPIPASPLRNILRKQTPSTDLTSSSSSLSPKPLSSLFPEPITYVWFDFHHECRNMKWSNLSKLMDQVGDCFSKYNWFEADRDGRVLKKQKGVFRVNCMDNLDRTNVVMSLLARRAMLQALGVNTAGITNWLDSPFDSFEVQFKNAWADNADAVSIMYAGTGALKTDFTRTGKRGLPGMIQDGINSVTRYYLNNFTDGIRQDAMDLFVANYSVDRRMDSPFTMQQQYSLFHLLMEMTLVGLMIVGVSLSVHNADDLTVRVRDGIAAAIVGFATMGYLLLKKGSFRTIGRHFVCKPSFCSSGYIRRKEA</sequence>
<proteinExistence type="predicted"/>
<feature type="region of interest" description="Disordered" evidence="1">
    <location>
        <begin position="370"/>
        <end position="411"/>
    </location>
</feature>
<dbReference type="GO" id="GO:0043812">
    <property type="term" value="F:phosphatidylinositol-4-phosphate phosphatase activity"/>
    <property type="evidence" value="ECO:0007669"/>
    <property type="project" value="TreeGrafter"/>
</dbReference>
<dbReference type="InterPro" id="IPR002013">
    <property type="entry name" value="SAC_dom"/>
</dbReference>
<keyword evidence="2" id="KW-0812">Transmembrane</keyword>
<feature type="compositionally biased region" description="Polar residues" evidence="1">
    <location>
        <begin position="370"/>
        <end position="384"/>
    </location>
</feature>
<accession>A0A1V9ZFY9</accession>
<dbReference type="PANTHER" id="PTHR45662:SF2">
    <property type="entry name" value="PHOSPHATIDYLINOSITOL-3-PHOSPHATASE SAC1"/>
    <property type="match status" value="1"/>
</dbReference>
<evidence type="ECO:0000313" key="5">
    <source>
        <dbReference type="Proteomes" id="UP000243217"/>
    </source>
</evidence>